<proteinExistence type="predicted"/>
<protein>
    <submittedName>
        <fullName evidence="1">Uncharacterized protein</fullName>
    </submittedName>
</protein>
<dbReference type="EMBL" id="LAZR01020241">
    <property type="protein sequence ID" value="KKL89603.1"/>
    <property type="molecule type" value="Genomic_DNA"/>
</dbReference>
<organism evidence="1">
    <name type="scientific">marine sediment metagenome</name>
    <dbReference type="NCBI Taxonomy" id="412755"/>
    <lineage>
        <taxon>unclassified sequences</taxon>
        <taxon>metagenomes</taxon>
        <taxon>ecological metagenomes</taxon>
    </lineage>
</organism>
<name>A0A0F9FTL8_9ZZZZ</name>
<dbReference type="AlphaFoldDB" id="A0A0F9FTL8"/>
<sequence>MGKKIISKKYKVSKFRSAGVIKVQSKELAPYIGKELQTTITEAKK</sequence>
<reference evidence="1" key="1">
    <citation type="journal article" date="2015" name="Nature">
        <title>Complex archaea that bridge the gap between prokaryotes and eukaryotes.</title>
        <authorList>
            <person name="Spang A."/>
            <person name="Saw J.H."/>
            <person name="Jorgensen S.L."/>
            <person name="Zaremba-Niedzwiedzka K."/>
            <person name="Martijn J."/>
            <person name="Lind A.E."/>
            <person name="van Eijk R."/>
            <person name="Schleper C."/>
            <person name="Guy L."/>
            <person name="Ettema T.J."/>
        </authorList>
    </citation>
    <scope>NUCLEOTIDE SEQUENCE</scope>
</reference>
<comment type="caution">
    <text evidence="1">The sequence shown here is derived from an EMBL/GenBank/DDBJ whole genome shotgun (WGS) entry which is preliminary data.</text>
</comment>
<accession>A0A0F9FTL8</accession>
<gene>
    <name evidence="1" type="ORF">LCGC14_1913060</name>
</gene>
<evidence type="ECO:0000313" key="1">
    <source>
        <dbReference type="EMBL" id="KKL89603.1"/>
    </source>
</evidence>